<keyword evidence="5 8" id="KW-1133">Transmembrane helix</keyword>
<dbReference type="InterPro" id="IPR019358">
    <property type="entry name" value="NEMP_fam"/>
</dbReference>
<comment type="similarity">
    <text evidence="2">Belongs to the NEMP family.</text>
</comment>
<proteinExistence type="inferred from homology"/>
<sequence>MPPGRWWLVLWLPPLATLPAVAVREEEAAMSAAQFSSGSYSETLQEVESMRCGTASLRPSIPSSGSIGSGASKFQDVTVTSPGLLRFVYITGSHNCQHPEGILSFIRCVIHNFWAPEESNEMTMLITPYGETVCFSVKAIGRVFTYTVSVDRNIVDFKLLLVFVAGIFLFFYAKTLSQSPAFYYSSGTMLGVLMTPVFVLLMMKRHIPKYSTFGALMIGCWFASVYVVCQLMEDLKWLWYGNRIHVLGYILVVGLCSFAACYRHGPLADKWSRDFLMWTLQFLSLVLVYSGVAVPPFAYAIMVLLLFSWSLRYPLRAFSYLRWVGVWQPDILCFRKMRSWFTTEPLVVRFLTDDEYREQAEASTASALEELRRACCRPDFPSWLAVSRLQAPKKFADFVLGASHLSPEEVSTHETQYGLGGAFLEEQLFSLHTDSLPAS</sequence>
<evidence type="ECO:0000256" key="4">
    <source>
        <dbReference type="ARBA" id="ARBA00022729"/>
    </source>
</evidence>
<dbReference type="PANTHER" id="PTHR13598">
    <property type="entry name" value="AT07567P-RELATED"/>
    <property type="match status" value="1"/>
</dbReference>
<evidence type="ECO:0000256" key="3">
    <source>
        <dbReference type="ARBA" id="ARBA00022692"/>
    </source>
</evidence>
<dbReference type="RefSeq" id="XP_040609598.1">
    <property type="nucleotide sequence ID" value="XM_040753664.1"/>
</dbReference>
<keyword evidence="3 8" id="KW-0812">Transmembrane</keyword>
<keyword evidence="4 9" id="KW-0732">Signal</keyword>
<accession>A0ABM2Y7I4</accession>
<gene>
    <name evidence="11" type="primary">Nemp2</name>
</gene>
<keyword evidence="6 8" id="KW-0472">Membrane</keyword>
<dbReference type="PANTHER" id="PTHR13598:SF3">
    <property type="entry name" value="NUCLEAR ENVELOPE INTEGRAL MEMBRANE PROTEIN 2"/>
    <property type="match status" value="1"/>
</dbReference>
<dbReference type="Proteomes" id="UP000886700">
    <property type="component" value="Unplaced"/>
</dbReference>
<evidence type="ECO:0000256" key="5">
    <source>
        <dbReference type="ARBA" id="ARBA00022989"/>
    </source>
</evidence>
<evidence type="ECO:0000256" key="8">
    <source>
        <dbReference type="SAM" id="Phobius"/>
    </source>
</evidence>
<name>A0ABM2Y7I4_MESAU</name>
<evidence type="ECO:0000256" key="6">
    <source>
        <dbReference type="ARBA" id="ARBA00023136"/>
    </source>
</evidence>
<evidence type="ECO:0000256" key="7">
    <source>
        <dbReference type="ARBA" id="ARBA00023242"/>
    </source>
</evidence>
<evidence type="ECO:0000256" key="1">
    <source>
        <dbReference type="ARBA" id="ARBA00004575"/>
    </source>
</evidence>
<dbReference type="GeneID" id="101826925"/>
<feature type="signal peptide" evidence="9">
    <location>
        <begin position="1"/>
        <end position="22"/>
    </location>
</feature>
<reference evidence="11" key="1">
    <citation type="submission" date="2025-08" db="UniProtKB">
        <authorList>
            <consortium name="RefSeq"/>
        </authorList>
    </citation>
    <scope>IDENTIFICATION</scope>
    <source>
        <tissue evidence="11">Liver</tissue>
    </source>
</reference>
<protein>
    <submittedName>
        <fullName evidence="11">Nuclear envelope integral membrane protein 2 isoform X1</fullName>
    </submittedName>
</protein>
<evidence type="ECO:0000256" key="2">
    <source>
        <dbReference type="ARBA" id="ARBA00005748"/>
    </source>
</evidence>
<comment type="subcellular location">
    <subcellularLocation>
        <location evidence="1">Nucleus inner membrane</location>
        <topology evidence="1">Multi-pass membrane protein</topology>
        <orientation evidence="1">Nucleoplasmic side</orientation>
    </subcellularLocation>
</comment>
<dbReference type="Pfam" id="PF10225">
    <property type="entry name" value="NEMP"/>
    <property type="match status" value="1"/>
</dbReference>
<evidence type="ECO:0000313" key="11">
    <source>
        <dbReference type="RefSeq" id="XP_040609598.1"/>
    </source>
</evidence>
<feature type="chain" id="PRO_5046651102" evidence="9">
    <location>
        <begin position="23"/>
        <end position="439"/>
    </location>
</feature>
<evidence type="ECO:0000313" key="10">
    <source>
        <dbReference type="Proteomes" id="UP000886700"/>
    </source>
</evidence>
<feature type="transmembrane region" description="Helical" evidence="8">
    <location>
        <begin position="157"/>
        <end position="175"/>
    </location>
</feature>
<keyword evidence="7" id="KW-0539">Nucleus</keyword>
<feature type="transmembrane region" description="Helical" evidence="8">
    <location>
        <begin position="213"/>
        <end position="232"/>
    </location>
</feature>
<keyword evidence="10" id="KW-1185">Reference proteome</keyword>
<feature type="transmembrane region" description="Helical" evidence="8">
    <location>
        <begin position="244"/>
        <end position="263"/>
    </location>
</feature>
<evidence type="ECO:0000256" key="9">
    <source>
        <dbReference type="SAM" id="SignalP"/>
    </source>
</evidence>
<organism evidence="10 11">
    <name type="scientific">Mesocricetus auratus</name>
    <name type="common">Golden hamster</name>
    <dbReference type="NCBI Taxonomy" id="10036"/>
    <lineage>
        <taxon>Eukaryota</taxon>
        <taxon>Metazoa</taxon>
        <taxon>Chordata</taxon>
        <taxon>Craniata</taxon>
        <taxon>Vertebrata</taxon>
        <taxon>Euteleostomi</taxon>
        <taxon>Mammalia</taxon>
        <taxon>Eutheria</taxon>
        <taxon>Euarchontoglires</taxon>
        <taxon>Glires</taxon>
        <taxon>Rodentia</taxon>
        <taxon>Myomorpha</taxon>
        <taxon>Muroidea</taxon>
        <taxon>Cricetidae</taxon>
        <taxon>Cricetinae</taxon>
        <taxon>Mesocricetus</taxon>
    </lineage>
</organism>
<feature type="transmembrane region" description="Helical" evidence="8">
    <location>
        <begin position="181"/>
        <end position="201"/>
    </location>
</feature>